<organism evidence="1 2">
    <name type="scientific">Phytophthora cactorum</name>
    <dbReference type="NCBI Taxonomy" id="29920"/>
    <lineage>
        <taxon>Eukaryota</taxon>
        <taxon>Sar</taxon>
        <taxon>Stramenopiles</taxon>
        <taxon>Oomycota</taxon>
        <taxon>Peronosporomycetes</taxon>
        <taxon>Peronosporales</taxon>
        <taxon>Peronosporaceae</taxon>
        <taxon>Phytophthora</taxon>
    </lineage>
</organism>
<proteinExistence type="predicted"/>
<protein>
    <submittedName>
        <fullName evidence="1">Uncharacterized protein</fullName>
    </submittedName>
</protein>
<comment type="caution">
    <text evidence="1">The sequence shown here is derived from an EMBL/GenBank/DDBJ whole genome shotgun (WGS) entry which is preliminary data.</text>
</comment>
<accession>A0A8T1U3X0</accession>
<dbReference type="AlphaFoldDB" id="A0A8T1U3X0"/>
<dbReference type="Proteomes" id="UP000688947">
    <property type="component" value="Unassembled WGS sequence"/>
</dbReference>
<dbReference type="EMBL" id="JAENGZ010000721">
    <property type="protein sequence ID" value="KAG6954766.1"/>
    <property type="molecule type" value="Genomic_DNA"/>
</dbReference>
<gene>
    <name evidence="1" type="ORF">JG687_00011608</name>
</gene>
<sequence length="143" mass="15902">MHNGGLEGFSSYPYYWMPDRQMSERTTRSAHEYIDRKQYTLDHSSSLWLALLRAEELSFCLLQSSPTDKTPLSTSSMCWTRRMSPYPATFGAAAGVCASTSHGRGTATSFRTSETSTPTSKISCALQYPRRRVRSCRGPAGAV</sequence>
<name>A0A8T1U3X0_9STRA</name>
<reference evidence="1" key="1">
    <citation type="submission" date="2021-01" db="EMBL/GenBank/DDBJ databases">
        <title>Phytophthora aleatoria, a newly-described species from Pinus radiata is distinct from Phytophthora cactorum isolates based on comparative genomics.</title>
        <authorList>
            <person name="Mcdougal R."/>
            <person name="Panda P."/>
            <person name="Williams N."/>
            <person name="Studholme D.J."/>
        </authorList>
    </citation>
    <scope>NUCLEOTIDE SEQUENCE</scope>
    <source>
        <strain evidence="1">NZFS 3830</strain>
    </source>
</reference>
<evidence type="ECO:0000313" key="2">
    <source>
        <dbReference type="Proteomes" id="UP000688947"/>
    </source>
</evidence>
<evidence type="ECO:0000313" key="1">
    <source>
        <dbReference type="EMBL" id="KAG6954766.1"/>
    </source>
</evidence>